<dbReference type="PROSITE" id="PS50125">
    <property type="entry name" value="GUANYLATE_CYCLASE_2"/>
    <property type="match status" value="1"/>
</dbReference>
<dbReference type="SUPFAM" id="SSF49879">
    <property type="entry name" value="SMAD/FHA domain"/>
    <property type="match status" value="1"/>
</dbReference>
<dbReference type="GO" id="GO:0009190">
    <property type="term" value="P:cyclic nucleotide biosynthetic process"/>
    <property type="evidence" value="ECO:0007669"/>
    <property type="project" value="InterPro"/>
</dbReference>
<evidence type="ECO:0000313" key="3">
    <source>
        <dbReference type="EMBL" id="BBJ00306.1"/>
    </source>
</evidence>
<dbReference type="Proteomes" id="UP001319121">
    <property type="component" value="Chromosome"/>
</dbReference>
<dbReference type="Gene3D" id="3.30.70.1230">
    <property type="entry name" value="Nucleotide cyclase"/>
    <property type="match status" value="1"/>
</dbReference>
<sequence>MAVLFADISGSTRLYELLGDTKAFAAINGCLDILRRVTAAHGGHVVKTIGDEIMAVLPSADAAVQAACEMQTEVTAQPPVENTPIMVRIGLHFGSVLETDADVFGDTVNIAARMVNIAKGGQIITSDSSVSTLHPIIQSSARMLDALTVKGKAEDIHVFEIVWHESEEMTMMVGRTHGLPIHESAVRLVHQGREFLINAERPSVVIGRDEQADIVIEDRRASRIHAKIERRRDKFVFIDQSSNGSYVTISGEKEIQLRREEFVLHGNGSISLGHAYAKDPSEVVEFFCVY</sequence>
<protein>
    <recommendedName>
        <fullName evidence="5">Adenylate cyclase</fullName>
    </recommendedName>
</protein>
<dbReference type="SMART" id="SM00044">
    <property type="entry name" value="CYCc"/>
    <property type="match status" value="1"/>
</dbReference>
<evidence type="ECO:0000259" key="2">
    <source>
        <dbReference type="PROSITE" id="PS50125"/>
    </source>
</evidence>
<dbReference type="AlphaFoldDB" id="A0AAN1T1K0"/>
<feature type="domain" description="Guanylate cyclase" evidence="2">
    <location>
        <begin position="2"/>
        <end position="115"/>
    </location>
</feature>
<dbReference type="PROSITE" id="PS50006">
    <property type="entry name" value="FHA_DOMAIN"/>
    <property type="match status" value="1"/>
</dbReference>
<evidence type="ECO:0008006" key="5">
    <source>
        <dbReference type="Google" id="ProtNLM"/>
    </source>
</evidence>
<dbReference type="SUPFAM" id="SSF55073">
    <property type="entry name" value="Nucleotide cyclase"/>
    <property type="match status" value="1"/>
</dbReference>
<dbReference type="InterPro" id="IPR029787">
    <property type="entry name" value="Nucleotide_cyclase"/>
</dbReference>
<dbReference type="PANTHER" id="PTHR43081:SF1">
    <property type="entry name" value="ADENYLATE CYCLASE, TERMINAL-DIFFERENTIATION SPECIFIC"/>
    <property type="match status" value="1"/>
</dbReference>
<dbReference type="PANTHER" id="PTHR43081">
    <property type="entry name" value="ADENYLATE CYCLASE, TERMINAL-DIFFERENTIATION SPECIFIC-RELATED"/>
    <property type="match status" value="1"/>
</dbReference>
<dbReference type="CDD" id="cd00060">
    <property type="entry name" value="FHA"/>
    <property type="match status" value="1"/>
</dbReference>
<feature type="domain" description="FHA" evidence="1">
    <location>
        <begin position="204"/>
        <end position="248"/>
    </location>
</feature>
<dbReference type="Pfam" id="PF00211">
    <property type="entry name" value="Guanylate_cyc"/>
    <property type="match status" value="1"/>
</dbReference>
<dbReference type="Gene3D" id="2.60.200.20">
    <property type="match status" value="1"/>
</dbReference>
<evidence type="ECO:0000313" key="4">
    <source>
        <dbReference type="Proteomes" id="UP001319121"/>
    </source>
</evidence>
<dbReference type="GO" id="GO:0035556">
    <property type="term" value="P:intracellular signal transduction"/>
    <property type="evidence" value="ECO:0007669"/>
    <property type="project" value="InterPro"/>
</dbReference>
<reference evidence="3 4" key="1">
    <citation type="submission" date="2019-03" db="EMBL/GenBank/DDBJ databases">
        <title>Complete genome sequence of Ferrigenium kumadai strain An22, a microaerophilic iron-oxidizing bacterium isolated from a paddy field soil.</title>
        <authorList>
            <person name="Watanabe T."/>
            <person name="Asakawa S."/>
        </authorList>
    </citation>
    <scope>NUCLEOTIDE SEQUENCE [LARGE SCALE GENOMIC DNA]</scope>
    <source>
        <strain evidence="3 4">An22</strain>
    </source>
</reference>
<accession>A0AAN1T1K0</accession>
<dbReference type="KEGG" id="fku:FGKAn22_19980"/>
<dbReference type="EMBL" id="AP019536">
    <property type="protein sequence ID" value="BBJ00306.1"/>
    <property type="molecule type" value="Genomic_DNA"/>
</dbReference>
<proteinExistence type="predicted"/>
<dbReference type="GO" id="GO:0004016">
    <property type="term" value="F:adenylate cyclase activity"/>
    <property type="evidence" value="ECO:0007669"/>
    <property type="project" value="UniProtKB-ARBA"/>
</dbReference>
<dbReference type="InterPro" id="IPR000253">
    <property type="entry name" value="FHA_dom"/>
</dbReference>
<dbReference type="Pfam" id="PF00498">
    <property type="entry name" value="FHA"/>
    <property type="match status" value="1"/>
</dbReference>
<name>A0AAN1T1K0_9PROT</name>
<evidence type="ECO:0000259" key="1">
    <source>
        <dbReference type="PROSITE" id="PS50006"/>
    </source>
</evidence>
<gene>
    <name evidence="3" type="ORF">FGKAn22_19980</name>
</gene>
<dbReference type="CDD" id="cd07302">
    <property type="entry name" value="CHD"/>
    <property type="match status" value="1"/>
</dbReference>
<dbReference type="SMART" id="SM00240">
    <property type="entry name" value="FHA"/>
    <property type="match status" value="1"/>
</dbReference>
<dbReference type="InterPro" id="IPR008984">
    <property type="entry name" value="SMAD_FHA_dom_sf"/>
</dbReference>
<organism evidence="3 4">
    <name type="scientific">Ferrigenium kumadai</name>
    <dbReference type="NCBI Taxonomy" id="1682490"/>
    <lineage>
        <taxon>Bacteria</taxon>
        <taxon>Pseudomonadati</taxon>
        <taxon>Pseudomonadota</taxon>
        <taxon>Betaproteobacteria</taxon>
        <taxon>Nitrosomonadales</taxon>
        <taxon>Gallionellaceae</taxon>
        <taxon>Ferrigenium</taxon>
    </lineage>
</organism>
<dbReference type="InterPro" id="IPR050697">
    <property type="entry name" value="Adenylyl/Guanylyl_Cyclase_3/4"/>
</dbReference>
<dbReference type="InterPro" id="IPR001054">
    <property type="entry name" value="A/G_cyclase"/>
</dbReference>
<keyword evidence="4" id="KW-1185">Reference proteome</keyword>